<evidence type="ECO:0000313" key="2">
    <source>
        <dbReference type="EMBL" id="MDP4097598.1"/>
    </source>
</evidence>
<dbReference type="Pfam" id="PF13472">
    <property type="entry name" value="Lipase_GDSL_2"/>
    <property type="match status" value="1"/>
</dbReference>
<organism evidence="2 3">
    <name type="scientific">Paenibacillus zeirhizosphaerae</name>
    <dbReference type="NCBI Taxonomy" id="2987519"/>
    <lineage>
        <taxon>Bacteria</taxon>
        <taxon>Bacillati</taxon>
        <taxon>Bacillota</taxon>
        <taxon>Bacilli</taxon>
        <taxon>Bacillales</taxon>
        <taxon>Paenibacillaceae</taxon>
        <taxon>Paenibacillus</taxon>
    </lineage>
</organism>
<accession>A0ABT9FS92</accession>
<evidence type="ECO:0000259" key="1">
    <source>
        <dbReference type="Pfam" id="PF13472"/>
    </source>
</evidence>
<keyword evidence="3" id="KW-1185">Reference proteome</keyword>
<dbReference type="InterPro" id="IPR013830">
    <property type="entry name" value="SGNH_hydro"/>
</dbReference>
<dbReference type="Proteomes" id="UP001241848">
    <property type="component" value="Unassembled WGS sequence"/>
</dbReference>
<sequence length="205" mass="22533">MYRYTAIGDSLTVGTGAPPGKGFAPLYLRSIERYSGSRVLYRNLGVKGMTCPELLRNMTSSLVYRNALAQADMITISIGGNDLIRIAQSTGGKNIGPGMLQLQQCLCQTLAVLYSIKASSRAPFLIRFVGLYNPFPEVAEAAVGIRSFNAFLSSMNAPYFRVAHTYSSFKGRERQLLSSDRVHPNGRGYRVIAAQLDKLGFYPLF</sequence>
<name>A0ABT9FS92_9BACL</name>
<feature type="domain" description="SGNH hydrolase-type esterase" evidence="1">
    <location>
        <begin position="6"/>
        <end position="191"/>
    </location>
</feature>
<proteinExistence type="predicted"/>
<dbReference type="EMBL" id="JAPCKK010000016">
    <property type="protein sequence ID" value="MDP4097598.1"/>
    <property type="molecule type" value="Genomic_DNA"/>
</dbReference>
<dbReference type="Gene3D" id="3.40.50.1110">
    <property type="entry name" value="SGNH hydrolase"/>
    <property type="match status" value="1"/>
</dbReference>
<reference evidence="2 3" key="1">
    <citation type="submission" date="2022-10" db="EMBL/GenBank/DDBJ databases">
        <title>Paenibacillus description and whole genome data of maize root bacterial community.</title>
        <authorList>
            <person name="Marton D."/>
            <person name="Farkas M."/>
            <person name="Cserhati M."/>
        </authorList>
    </citation>
    <scope>NUCLEOTIDE SEQUENCE [LARGE SCALE GENOMIC DNA]</scope>
    <source>
        <strain evidence="2 3">P96</strain>
    </source>
</reference>
<comment type="caution">
    <text evidence="2">The sequence shown here is derived from an EMBL/GenBank/DDBJ whole genome shotgun (WGS) entry which is preliminary data.</text>
</comment>
<protein>
    <submittedName>
        <fullName evidence="2">GDSL-type esterase/lipase family protein</fullName>
    </submittedName>
</protein>
<gene>
    <name evidence="2" type="ORF">OIN60_12525</name>
</gene>
<evidence type="ECO:0000313" key="3">
    <source>
        <dbReference type="Proteomes" id="UP001241848"/>
    </source>
</evidence>
<dbReference type="RefSeq" id="WP_305755545.1">
    <property type="nucleotide sequence ID" value="NZ_JAPCKK010000016.1"/>
</dbReference>
<dbReference type="SUPFAM" id="SSF52266">
    <property type="entry name" value="SGNH hydrolase"/>
    <property type="match status" value="1"/>
</dbReference>
<dbReference type="InterPro" id="IPR036514">
    <property type="entry name" value="SGNH_hydro_sf"/>
</dbReference>